<evidence type="ECO:0000256" key="3">
    <source>
        <dbReference type="ARBA" id="ARBA00022692"/>
    </source>
</evidence>
<dbReference type="Pfam" id="PF11807">
    <property type="entry name" value="UstYa"/>
    <property type="match status" value="1"/>
</dbReference>
<accession>A0ABR0GBA3</accession>
<evidence type="ECO:0000313" key="9">
    <source>
        <dbReference type="EMBL" id="KAK4653018.1"/>
    </source>
</evidence>
<keyword evidence="7" id="KW-0325">Glycoprotein</keyword>
<evidence type="ECO:0000256" key="4">
    <source>
        <dbReference type="ARBA" id="ARBA00022989"/>
    </source>
</evidence>
<keyword evidence="3" id="KW-0812">Transmembrane</keyword>
<dbReference type="InterPro" id="IPR021765">
    <property type="entry name" value="UstYa-like"/>
</dbReference>
<evidence type="ECO:0000256" key="1">
    <source>
        <dbReference type="ARBA" id="ARBA00004167"/>
    </source>
</evidence>
<evidence type="ECO:0000256" key="7">
    <source>
        <dbReference type="ARBA" id="ARBA00023180"/>
    </source>
</evidence>
<dbReference type="PANTHER" id="PTHR33365:SF4">
    <property type="entry name" value="CYCLOCHLOROTINE BIOSYNTHESIS PROTEIN O"/>
    <property type="match status" value="1"/>
</dbReference>
<dbReference type="Proteomes" id="UP001323405">
    <property type="component" value="Unassembled WGS sequence"/>
</dbReference>
<evidence type="ECO:0000256" key="2">
    <source>
        <dbReference type="ARBA" id="ARBA00004685"/>
    </source>
</evidence>
<comment type="caution">
    <text evidence="9">The sequence shown here is derived from an EMBL/GenBank/DDBJ whole genome shotgun (WGS) entry which is preliminary data.</text>
</comment>
<evidence type="ECO:0000313" key="10">
    <source>
        <dbReference type="Proteomes" id="UP001323405"/>
    </source>
</evidence>
<dbReference type="RefSeq" id="XP_062741993.1">
    <property type="nucleotide sequence ID" value="XM_062890856.1"/>
</dbReference>
<comment type="pathway">
    <text evidence="2">Mycotoxin biosynthesis.</text>
</comment>
<protein>
    <submittedName>
        <fullName evidence="9">Uncharacterized protein</fullName>
    </submittedName>
</protein>
<organism evidence="9 10">
    <name type="scientific">Podospora pseudocomata</name>
    <dbReference type="NCBI Taxonomy" id="2093779"/>
    <lineage>
        <taxon>Eukaryota</taxon>
        <taxon>Fungi</taxon>
        <taxon>Dikarya</taxon>
        <taxon>Ascomycota</taxon>
        <taxon>Pezizomycotina</taxon>
        <taxon>Sordariomycetes</taxon>
        <taxon>Sordariomycetidae</taxon>
        <taxon>Sordariales</taxon>
        <taxon>Podosporaceae</taxon>
        <taxon>Podospora</taxon>
    </lineage>
</organism>
<keyword evidence="6" id="KW-0472">Membrane</keyword>
<proteinExistence type="inferred from homology"/>
<dbReference type="EMBL" id="JAFFHA010000007">
    <property type="protein sequence ID" value="KAK4653018.1"/>
    <property type="molecule type" value="Genomic_DNA"/>
</dbReference>
<sequence>MRFDAELGEPSVFKGQPREELDDMWDSPVDQPVILVNNETLQAFDPTSKPTKSANRHYYAPAEVFSSAPLLEYITRKLIWRNHYQHVDTFQDPPEMTWEHVDRCIDLLRQVLMCHADTGLIFYTDHGDAQPEARVSTVHMCRNFSRIVNWVNEHDSSLEIFAEIL</sequence>
<keyword evidence="4" id="KW-1133">Transmembrane helix</keyword>
<dbReference type="GeneID" id="87910763"/>
<evidence type="ECO:0000256" key="8">
    <source>
        <dbReference type="ARBA" id="ARBA00035112"/>
    </source>
</evidence>
<comment type="similarity">
    <text evidence="8">Belongs to the ustYa family.</text>
</comment>
<dbReference type="PANTHER" id="PTHR33365">
    <property type="entry name" value="YALI0B05434P"/>
    <property type="match status" value="1"/>
</dbReference>
<gene>
    <name evidence="9" type="ORF">QC762_504318</name>
</gene>
<reference evidence="9 10" key="1">
    <citation type="journal article" date="2023" name="bioRxiv">
        <title>High-quality genome assemblies of four members of thePodospora anserinaspecies complex.</title>
        <authorList>
            <person name="Ament-Velasquez S.L."/>
            <person name="Vogan A.A."/>
            <person name="Wallerman O."/>
            <person name="Hartmann F."/>
            <person name="Gautier V."/>
            <person name="Silar P."/>
            <person name="Giraud T."/>
            <person name="Johannesson H."/>
        </authorList>
    </citation>
    <scope>NUCLEOTIDE SEQUENCE [LARGE SCALE GENOMIC DNA]</scope>
    <source>
        <strain evidence="9 10">CBS 415.72m</strain>
    </source>
</reference>
<keyword evidence="5" id="KW-0843">Virulence</keyword>
<name>A0ABR0GBA3_9PEZI</name>
<comment type="subcellular location">
    <subcellularLocation>
        <location evidence="1">Membrane</location>
        <topology evidence="1">Single-pass membrane protein</topology>
    </subcellularLocation>
</comment>
<evidence type="ECO:0000256" key="5">
    <source>
        <dbReference type="ARBA" id="ARBA00023026"/>
    </source>
</evidence>
<evidence type="ECO:0000256" key="6">
    <source>
        <dbReference type="ARBA" id="ARBA00023136"/>
    </source>
</evidence>
<keyword evidence="10" id="KW-1185">Reference proteome</keyword>